<dbReference type="PANTHER" id="PTHR11707:SF28">
    <property type="entry name" value="60 KDA LYSOPHOSPHOLIPASE"/>
    <property type="match status" value="1"/>
</dbReference>
<accession>A0A9D9DWN5</accession>
<dbReference type="InterPro" id="IPR006034">
    <property type="entry name" value="Asparaginase/glutaminase-like"/>
</dbReference>
<sequence>MEDRTIRIITTGGTFDKHYDAVKGELTFRESHLPRILNQSRVTLPIHLDALFAVDSLVMTEEQRASVADNAIASVEELVVIIHGTDTMVKTAQLLESKLPEHDNHVYLFTGAMIPYALEESDAVFNLGCAIASVQLLSPGVYITMGGRIYSADNVRKNKEKGIFEVI</sequence>
<dbReference type="EMBL" id="JADIMT010000021">
    <property type="protein sequence ID" value="MBO8435572.1"/>
    <property type="molecule type" value="Genomic_DNA"/>
</dbReference>
<evidence type="ECO:0000259" key="3">
    <source>
        <dbReference type="Pfam" id="PF00710"/>
    </source>
</evidence>
<dbReference type="GO" id="GO:0004067">
    <property type="term" value="F:asparaginase activity"/>
    <property type="evidence" value="ECO:0007669"/>
    <property type="project" value="UniProtKB-UniRule"/>
</dbReference>
<dbReference type="InterPro" id="IPR027474">
    <property type="entry name" value="L-asparaginase_N"/>
</dbReference>
<evidence type="ECO:0000256" key="2">
    <source>
        <dbReference type="PIRSR" id="PIRSR001220-2"/>
    </source>
</evidence>
<dbReference type="Proteomes" id="UP000823615">
    <property type="component" value="Unassembled WGS sequence"/>
</dbReference>
<reference evidence="4" key="2">
    <citation type="journal article" date="2021" name="PeerJ">
        <title>Extensive microbial diversity within the chicken gut microbiome revealed by metagenomics and culture.</title>
        <authorList>
            <person name="Gilroy R."/>
            <person name="Ravi A."/>
            <person name="Getino M."/>
            <person name="Pursley I."/>
            <person name="Horton D.L."/>
            <person name="Alikhan N.F."/>
            <person name="Baker D."/>
            <person name="Gharbi K."/>
            <person name="Hall N."/>
            <person name="Watson M."/>
            <person name="Adriaenssens E.M."/>
            <person name="Foster-Nyarko E."/>
            <person name="Jarju S."/>
            <person name="Secka A."/>
            <person name="Antonio M."/>
            <person name="Oren A."/>
            <person name="Chaudhuri R.R."/>
            <person name="La Ragione R."/>
            <person name="Hildebrand F."/>
            <person name="Pallen M.J."/>
        </authorList>
    </citation>
    <scope>NUCLEOTIDE SEQUENCE</scope>
    <source>
        <strain evidence="4">7293</strain>
    </source>
</reference>
<gene>
    <name evidence="4" type="ORF">IAA97_01140</name>
</gene>
<dbReference type="InterPro" id="IPR037152">
    <property type="entry name" value="L-asparaginase_N_sf"/>
</dbReference>
<dbReference type="PIRSF" id="PIRSF001220">
    <property type="entry name" value="L-ASNase_gatD"/>
    <property type="match status" value="1"/>
</dbReference>
<name>A0A9D9DWN5_9SPIO</name>
<dbReference type="PIRSF" id="PIRSF500176">
    <property type="entry name" value="L_ASNase"/>
    <property type="match status" value="1"/>
</dbReference>
<dbReference type="PROSITE" id="PS51732">
    <property type="entry name" value="ASN_GLN_ASE_3"/>
    <property type="match status" value="1"/>
</dbReference>
<dbReference type="PRINTS" id="PR00139">
    <property type="entry name" value="ASNGLNASE"/>
</dbReference>
<feature type="binding site" evidence="2">
    <location>
        <position position="56"/>
    </location>
    <ligand>
        <name>substrate</name>
    </ligand>
</feature>
<proteinExistence type="predicted"/>
<evidence type="ECO:0000313" key="4">
    <source>
        <dbReference type="EMBL" id="MBO8435572.1"/>
    </source>
</evidence>
<feature type="active site" description="O-isoaspartyl threonine intermediate" evidence="1">
    <location>
        <position position="14"/>
    </location>
</feature>
<dbReference type="Pfam" id="PF00710">
    <property type="entry name" value="Asparaginase"/>
    <property type="match status" value="1"/>
</dbReference>
<dbReference type="InterPro" id="IPR036152">
    <property type="entry name" value="Asp/glu_Ase-like_sf"/>
</dbReference>
<protein>
    <submittedName>
        <fullName evidence="4">Asparaginase</fullName>
    </submittedName>
</protein>
<dbReference type="PANTHER" id="PTHR11707">
    <property type="entry name" value="L-ASPARAGINASE"/>
    <property type="match status" value="1"/>
</dbReference>
<organism evidence="4 5">
    <name type="scientific">Candidatus Ornithospirochaeta stercoripullorum</name>
    <dbReference type="NCBI Taxonomy" id="2840899"/>
    <lineage>
        <taxon>Bacteria</taxon>
        <taxon>Pseudomonadati</taxon>
        <taxon>Spirochaetota</taxon>
        <taxon>Spirochaetia</taxon>
        <taxon>Spirochaetales</taxon>
        <taxon>Spirochaetaceae</taxon>
        <taxon>Spirochaetaceae incertae sedis</taxon>
        <taxon>Candidatus Ornithospirochaeta</taxon>
    </lineage>
</organism>
<reference evidence="4" key="1">
    <citation type="submission" date="2020-10" db="EMBL/GenBank/DDBJ databases">
        <authorList>
            <person name="Gilroy R."/>
        </authorList>
    </citation>
    <scope>NUCLEOTIDE SEQUENCE</scope>
    <source>
        <strain evidence="4">7293</strain>
    </source>
</reference>
<dbReference type="SUPFAM" id="SSF53774">
    <property type="entry name" value="Glutaminase/Asparaginase"/>
    <property type="match status" value="1"/>
</dbReference>
<comment type="caution">
    <text evidence="4">The sequence shown here is derived from an EMBL/GenBank/DDBJ whole genome shotgun (WGS) entry which is preliminary data.</text>
</comment>
<feature type="domain" description="L-asparaginase N-terminal" evidence="3">
    <location>
        <begin position="6"/>
        <end position="160"/>
    </location>
</feature>
<dbReference type="Gene3D" id="3.40.50.1170">
    <property type="entry name" value="L-asparaginase, N-terminal domain"/>
    <property type="match status" value="1"/>
</dbReference>
<feature type="binding site" evidence="2">
    <location>
        <begin position="85"/>
        <end position="86"/>
    </location>
    <ligand>
        <name>substrate</name>
    </ligand>
</feature>
<evidence type="ECO:0000256" key="1">
    <source>
        <dbReference type="PIRSR" id="PIRSR001220-1"/>
    </source>
</evidence>
<evidence type="ECO:0000313" key="5">
    <source>
        <dbReference type="Proteomes" id="UP000823615"/>
    </source>
</evidence>
<dbReference type="AlphaFoldDB" id="A0A9D9DWN5"/>